<protein>
    <submittedName>
        <fullName evidence="1">Phage integrase family site specific recombinase</fullName>
    </submittedName>
</protein>
<gene>
    <name evidence="1" type="ORF">ALO94_04072</name>
</gene>
<name>A0A0N8SXP9_PSESX</name>
<organism evidence="1 2">
    <name type="scientific">Pseudomonas syringae pv. spinaceae</name>
    <dbReference type="NCBI Taxonomy" id="264459"/>
    <lineage>
        <taxon>Bacteria</taxon>
        <taxon>Pseudomonadati</taxon>
        <taxon>Pseudomonadota</taxon>
        <taxon>Gammaproteobacteria</taxon>
        <taxon>Pseudomonadales</taxon>
        <taxon>Pseudomonadaceae</taxon>
        <taxon>Pseudomonas</taxon>
        <taxon>Pseudomonas syringae</taxon>
    </lineage>
</organism>
<dbReference type="Proteomes" id="UP000050384">
    <property type="component" value="Unassembled WGS sequence"/>
</dbReference>
<dbReference type="PATRIC" id="fig|264459.3.peg.6386"/>
<evidence type="ECO:0000313" key="1">
    <source>
        <dbReference type="EMBL" id="KPY69400.1"/>
    </source>
</evidence>
<reference evidence="1 2" key="1">
    <citation type="submission" date="2015-09" db="EMBL/GenBank/DDBJ databases">
        <title>Genome announcement of multiple Pseudomonas syringae strains.</title>
        <authorList>
            <person name="Thakur S."/>
            <person name="Wang P.W."/>
            <person name="Gong Y."/>
            <person name="Weir B.S."/>
            <person name="Guttman D.S."/>
        </authorList>
    </citation>
    <scope>NUCLEOTIDE SEQUENCE [LARGE SCALE GENOMIC DNA]</scope>
    <source>
        <strain evidence="1 2">ICMP16929</strain>
    </source>
</reference>
<dbReference type="AlphaFoldDB" id="A0A0N8SXP9"/>
<sequence>FVQNLTDPCRIFLPEDGYEVGKPWPLSTHQLRRSLALYGSSSGFVSLPSVSKQFKHFTKQLAKYYANNFEKIKTIFGSYDPETREFTLPNTHFLYEFQLAMPMQMAYELIADVLGEMPLYGGGGAQIQAQRERIASNQITVVEFREDTMKGFKSGEFSYRSTFLGSCTKNGDCDTYMLGQVTTCLTCDGAAISLIKLKAEIESGERELLAYAVGSGERQILERELDTMKSFYAKHKAKENCKQ</sequence>
<dbReference type="EMBL" id="LJRI01001217">
    <property type="protein sequence ID" value="KPY69400.1"/>
    <property type="molecule type" value="Genomic_DNA"/>
</dbReference>
<feature type="non-terminal residue" evidence="1">
    <location>
        <position position="1"/>
    </location>
</feature>
<comment type="caution">
    <text evidence="1">The sequence shown here is derived from an EMBL/GenBank/DDBJ whole genome shotgun (WGS) entry which is preliminary data.</text>
</comment>
<accession>A0A0N8SXP9</accession>
<proteinExistence type="predicted"/>
<evidence type="ECO:0000313" key="2">
    <source>
        <dbReference type="Proteomes" id="UP000050384"/>
    </source>
</evidence>